<sequence>MNVGTALETNGETTEVVQPGIRAFNDPAIFAKAAAMFGTALGDHRLDTAIAQRIVDAARSR</sequence>
<name>A0A0J5VYC8_BURCE</name>
<gene>
    <name evidence="1" type="ORF">VL15_37525</name>
</gene>
<evidence type="ECO:0000313" key="2">
    <source>
        <dbReference type="Proteomes" id="UP000036338"/>
    </source>
</evidence>
<dbReference type="EMBL" id="LDWR01000097">
    <property type="protein sequence ID" value="KML43387.1"/>
    <property type="molecule type" value="Genomic_DNA"/>
</dbReference>
<proteinExistence type="predicted"/>
<feature type="non-terminal residue" evidence="1">
    <location>
        <position position="61"/>
    </location>
</feature>
<evidence type="ECO:0000313" key="1">
    <source>
        <dbReference type="EMBL" id="KML43387.1"/>
    </source>
</evidence>
<reference evidence="1 2" key="1">
    <citation type="submission" date="2015-05" db="EMBL/GenBank/DDBJ databases">
        <title>Draft genome of Burkholderia cepacia LK29.</title>
        <authorList>
            <person name="Chan X.Y."/>
        </authorList>
    </citation>
    <scope>NUCLEOTIDE SEQUENCE [LARGE SCALE GENOMIC DNA]</scope>
    <source>
        <strain evidence="1 2">LK29</strain>
    </source>
</reference>
<comment type="caution">
    <text evidence="1">The sequence shown here is derived from an EMBL/GenBank/DDBJ whole genome shotgun (WGS) entry which is preliminary data.</text>
</comment>
<organism evidence="1 2">
    <name type="scientific">Burkholderia cepacia</name>
    <name type="common">Pseudomonas cepacia</name>
    <dbReference type="NCBI Taxonomy" id="292"/>
    <lineage>
        <taxon>Bacteria</taxon>
        <taxon>Pseudomonadati</taxon>
        <taxon>Pseudomonadota</taxon>
        <taxon>Betaproteobacteria</taxon>
        <taxon>Burkholderiales</taxon>
        <taxon>Burkholderiaceae</taxon>
        <taxon>Burkholderia</taxon>
        <taxon>Burkholderia cepacia complex</taxon>
    </lineage>
</organism>
<dbReference type="Proteomes" id="UP000036338">
    <property type="component" value="Unassembled WGS sequence"/>
</dbReference>
<protein>
    <submittedName>
        <fullName evidence="1">Uncharacterized protein</fullName>
    </submittedName>
</protein>
<dbReference type="AlphaFoldDB" id="A0A0J5VYC8"/>
<accession>A0A0J5VYC8</accession>